<dbReference type="AlphaFoldDB" id="B4W0T0"/>
<dbReference type="EMBL" id="DS989866">
    <property type="protein sequence ID" value="EDX72178.1"/>
    <property type="molecule type" value="Genomic_DNA"/>
</dbReference>
<sequence length="59" mass="7070">MPFQKDHPWRAKKILDQPLDKTPICFKGYEGQKDKLKSVPNWQERIRQFVDELISEQNA</sequence>
<proteinExistence type="predicted"/>
<protein>
    <submittedName>
        <fullName evidence="1">Uncharacterized protein</fullName>
    </submittedName>
</protein>
<name>B4W0T0_9CYAN</name>
<dbReference type="HOGENOM" id="CLU_2952439_0_0_3"/>
<dbReference type="eggNOG" id="ENOG502ZFVJ">
    <property type="taxonomic scope" value="Bacteria"/>
</dbReference>
<dbReference type="Proteomes" id="UP000003835">
    <property type="component" value="Unassembled WGS sequence"/>
</dbReference>
<reference evidence="1 2" key="1">
    <citation type="submission" date="2008-07" db="EMBL/GenBank/DDBJ databases">
        <authorList>
            <person name="Tandeau de Marsac N."/>
            <person name="Ferriera S."/>
            <person name="Johnson J."/>
            <person name="Kravitz S."/>
            <person name="Beeson K."/>
            <person name="Sutton G."/>
            <person name="Rogers Y.-H."/>
            <person name="Friedman R."/>
            <person name="Frazier M."/>
            <person name="Venter J.C."/>
        </authorList>
    </citation>
    <scope>NUCLEOTIDE SEQUENCE [LARGE SCALE GENOMIC DNA]</scope>
    <source>
        <strain evidence="1 2">PCC 7420</strain>
    </source>
</reference>
<keyword evidence="2" id="KW-1185">Reference proteome</keyword>
<evidence type="ECO:0000313" key="2">
    <source>
        <dbReference type="Proteomes" id="UP000003835"/>
    </source>
</evidence>
<gene>
    <name evidence="1" type="ORF">MC7420_8270</name>
</gene>
<evidence type="ECO:0000313" key="1">
    <source>
        <dbReference type="EMBL" id="EDX72178.1"/>
    </source>
</evidence>
<organism evidence="1 2">
    <name type="scientific">Coleofasciculus chthonoplastes PCC 7420</name>
    <dbReference type="NCBI Taxonomy" id="118168"/>
    <lineage>
        <taxon>Bacteria</taxon>
        <taxon>Bacillati</taxon>
        <taxon>Cyanobacteriota</taxon>
        <taxon>Cyanophyceae</taxon>
        <taxon>Coleofasciculales</taxon>
        <taxon>Coleofasciculaceae</taxon>
        <taxon>Coleofasciculus</taxon>
    </lineage>
</organism>
<accession>B4W0T0</accession>